<dbReference type="InterPro" id="IPR003439">
    <property type="entry name" value="ABC_transporter-like_ATP-bd"/>
</dbReference>
<evidence type="ECO:0000256" key="8">
    <source>
        <dbReference type="ARBA" id="ARBA00023136"/>
    </source>
</evidence>
<keyword evidence="5" id="KW-0547">Nucleotide-binding</keyword>
<dbReference type="GO" id="GO:0005524">
    <property type="term" value="F:ATP binding"/>
    <property type="evidence" value="ECO:0007669"/>
    <property type="project" value="UniProtKB-KW"/>
</dbReference>
<dbReference type="InterPro" id="IPR050107">
    <property type="entry name" value="ABC_carbohydrate_import_ATPase"/>
</dbReference>
<keyword evidence="4" id="KW-0677">Repeat</keyword>
<dbReference type="InterPro" id="IPR027417">
    <property type="entry name" value="P-loop_NTPase"/>
</dbReference>
<gene>
    <name evidence="10" type="ORF">LCGC14_1970880</name>
</gene>
<dbReference type="CDD" id="cd03216">
    <property type="entry name" value="ABC_Carb_Monos_I"/>
    <property type="match status" value="1"/>
</dbReference>
<comment type="subcellular location">
    <subcellularLocation>
        <location evidence="1">Cell membrane</location>
        <topology evidence="1">Peripheral membrane protein</topology>
    </subcellularLocation>
</comment>
<evidence type="ECO:0000256" key="6">
    <source>
        <dbReference type="ARBA" id="ARBA00022840"/>
    </source>
</evidence>
<protein>
    <recommendedName>
        <fullName evidence="9">ABC transporter domain-containing protein</fullName>
    </recommendedName>
</protein>
<accession>A0A0F9HQ63</accession>
<evidence type="ECO:0000259" key="9">
    <source>
        <dbReference type="PROSITE" id="PS50893"/>
    </source>
</evidence>
<keyword evidence="7" id="KW-1278">Translocase</keyword>
<dbReference type="PROSITE" id="PS50893">
    <property type="entry name" value="ABC_TRANSPORTER_2"/>
    <property type="match status" value="1"/>
</dbReference>
<dbReference type="InterPro" id="IPR003593">
    <property type="entry name" value="AAA+_ATPase"/>
</dbReference>
<feature type="non-terminal residue" evidence="10">
    <location>
        <position position="395"/>
    </location>
</feature>
<dbReference type="SUPFAM" id="SSF52540">
    <property type="entry name" value="P-loop containing nucleoside triphosphate hydrolases"/>
    <property type="match status" value="2"/>
</dbReference>
<evidence type="ECO:0000256" key="5">
    <source>
        <dbReference type="ARBA" id="ARBA00022741"/>
    </source>
</evidence>
<keyword evidence="2" id="KW-0813">Transport</keyword>
<comment type="caution">
    <text evidence="10">The sequence shown here is derived from an EMBL/GenBank/DDBJ whole genome shotgun (WGS) entry which is preliminary data.</text>
</comment>
<proteinExistence type="predicted"/>
<evidence type="ECO:0000256" key="3">
    <source>
        <dbReference type="ARBA" id="ARBA00022475"/>
    </source>
</evidence>
<feature type="domain" description="ABC transporter" evidence="9">
    <location>
        <begin position="1"/>
        <end position="238"/>
    </location>
</feature>
<keyword evidence="8" id="KW-0472">Membrane</keyword>
<evidence type="ECO:0000256" key="7">
    <source>
        <dbReference type="ARBA" id="ARBA00022967"/>
    </source>
</evidence>
<dbReference type="AlphaFoldDB" id="A0A0F9HQ63"/>
<dbReference type="GO" id="GO:0005886">
    <property type="term" value="C:plasma membrane"/>
    <property type="evidence" value="ECO:0007669"/>
    <property type="project" value="UniProtKB-SubCell"/>
</dbReference>
<dbReference type="GO" id="GO:0016887">
    <property type="term" value="F:ATP hydrolysis activity"/>
    <property type="evidence" value="ECO:0007669"/>
    <property type="project" value="InterPro"/>
</dbReference>
<name>A0A0F9HQ63_9ZZZZ</name>
<evidence type="ECO:0000256" key="1">
    <source>
        <dbReference type="ARBA" id="ARBA00004202"/>
    </source>
</evidence>
<dbReference type="SMART" id="SM00382">
    <property type="entry name" value="AAA"/>
    <property type="match status" value="1"/>
</dbReference>
<keyword evidence="6" id="KW-0067">ATP-binding</keyword>
<evidence type="ECO:0000313" key="10">
    <source>
        <dbReference type="EMBL" id="KKL83825.1"/>
    </source>
</evidence>
<dbReference type="PANTHER" id="PTHR43790:SF9">
    <property type="entry name" value="GALACTOFURANOSE TRANSPORTER ATP-BINDING PROTEIN YTFR"/>
    <property type="match status" value="1"/>
</dbReference>
<dbReference type="Pfam" id="PF00005">
    <property type="entry name" value="ABC_tran"/>
    <property type="match status" value="2"/>
</dbReference>
<dbReference type="EMBL" id="LAZR01021872">
    <property type="protein sequence ID" value="KKL83825.1"/>
    <property type="molecule type" value="Genomic_DNA"/>
</dbReference>
<dbReference type="PANTHER" id="PTHR43790">
    <property type="entry name" value="CARBOHYDRATE TRANSPORT ATP-BINDING PROTEIN MG119-RELATED"/>
    <property type="match status" value="1"/>
</dbReference>
<dbReference type="Gene3D" id="3.40.50.300">
    <property type="entry name" value="P-loop containing nucleotide triphosphate hydrolases"/>
    <property type="match status" value="2"/>
</dbReference>
<reference evidence="10" key="1">
    <citation type="journal article" date="2015" name="Nature">
        <title>Complex archaea that bridge the gap between prokaryotes and eukaryotes.</title>
        <authorList>
            <person name="Spang A."/>
            <person name="Saw J.H."/>
            <person name="Jorgensen S.L."/>
            <person name="Zaremba-Niedzwiedzka K."/>
            <person name="Martijn J."/>
            <person name="Lind A.E."/>
            <person name="van Eijk R."/>
            <person name="Schleper C."/>
            <person name="Guy L."/>
            <person name="Ettema T.J."/>
        </authorList>
    </citation>
    <scope>NUCLEOTIDE SEQUENCE</scope>
</reference>
<keyword evidence="3" id="KW-1003">Cell membrane</keyword>
<evidence type="ECO:0000256" key="2">
    <source>
        <dbReference type="ARBA" id="ARBA00022448"/>
    </source>
</evidence>
<organism evidence="10">
    <name type="scientific">marine sediment metagenome</name>
    <dbReference type="NCBI Taxonomy" id="412755"/>
    <lineage>
        <taxon>unclassified sequences</taxon>
        <taxon>metagenomes</taxon>
        <taxon>ecological metagenomes</taxon>
    </lineage>
</organism>
<sequence length="395" mass="43363">MEYISKSFPGTKALDGVSFELSREGEIHALVGENGAGKSTLIKVLHGALESDSGNIYLRGNLYSGSNVQESQKAGFAFIPQASNLIGCLSVKENLFLGQEFRKGFLLKRIDWRASREKAKELLARVGLKINPDMRIEELEVAEQQLVEIAKVLGMNARIVTMDEPTSSLTEEEAQRLFDIIRALKKEAVSIIFVSHKLDEIFSISDKITVLRNGRYVGTKKTSLTDRNEIVKMMTGRDEAEKYSGGRRTQGPVVFRASGVNTYGMVRDVSFELHEGETLSIAGLIGSGRTELLETLCGYSALKSGSVEVAGRPVRLNNPKSALALGIGYISEDRHRKGLMLNQSVKENIGAASMRDDMKFGLINVKAQIAKIKRVIGKLGIVCFGIYQLVENLSG</sequence>
<evidence type="ECO:0000256" key="4">
    <source>
        <dbReference type="ARBA" id="ARBA00022737"/>
    </source>
</evidence>
<dbReference type="FunFam" id="3.40.50.300:FF:000127">
    <property type="entry name" value="Ribose import ATP-binding protein RbsA"/>
    <property type="match status" value="1"/>
</dbReference>